<reference evidence="2" key="1">
    <citation type="submission" date="2017-09" db="EMBL/GenBank/DDBJ databases">
        <authorList>
            <person name="Varghese N."/>
            <person name="Submissions S."/>
        </authorList>
    </citation>
    <scope>NUCLEOTIDE SEQUENCE [LARGE SCALE GENOMIC DNA]</scope>
    <source>
        <strain evidence="2">CGMCC 1.12461</strain>
    </source>
</reference>
<proteinExistence type="predicted"/>
<keyword evidence="2" id="KW-1185">Reference proteome</keyword>
<evidence type="ECO:0000313" key="2">
    <source>
        <dbReference type="Proteomes" id="UP000219353"/>
    </source>
</evidence>
<evidence type="ECO:0000313" key="1">
    <source>
        <dbReference type="EMBL" id="SNY49297.1"/>
    </source>
</evidence>
<dbReference type="AlphaFoldDB" id="A0A285INI4"/>
<sequence>MVKVHIWLKHGPYVGHAALTIGDDYISFWPDGDATKKDLKIKRSHPGTYMKSILNDIENEGGRAPTTIELHGLDEEKMLDYVEKLRVKVPRYQIARNNCSHVVVSVLLAGANKSPSFMPHAGEYAKLGRVLGYGIWTPANVMRYANELRNS</sequence>
<organism evidence="1 2">
    <name type="scientific">Arsukibacterium tuosuense</name>
    <dbReference type="NCBI Taxonomy" id="1323745"/>
    <lineage>
        <taxon>Bacteria</taxon>
        <taxon>Pseudomonadati</taxon>
        <taxon>Pseudomonadota</taxon>
        <taxon>Gammaproteobacteria</taxon>
        <taxon>Chromatiales</taxon>
        <taxon>Chromatiaceae</taxon>
        <taxon>Arsukibacterium</taxon>
    </lineage>
</organism>
<evidence type="ECO:0008006" key="3">
    <source>
        <dbReference type="Google" id="ProtNLM"/>
    </source>
</evidence>
<dbReference type="RefSeq" id="WP_097110608.1">
    <property type="nucleotide sequence ID" value="NZ_OBEB01000002.1"/>
</dbReference>
<dbReference type="OrthoDB" id="6400746at2"/>
<name>A0A285INI4_9GAMM</name>
<dbReference type="EMBL" id="OBEB01000002">
    <property type="protein sequence ID" value="SNY49297.1"/>
    <property type="molecule type" value="Genomic_DNA"/>
</dbReference>
<protein>
    <recommendedName>
        <fullName evidence="3">LRAT domain-containing protein</fullName>
    </recommendedName>
</protein>
<gene>
    <name evidence="1" type="ORF">SAMN06297280_1326</name>
</gene>
<dbReference type="Proteomes" id="UP000219353">
    <property type="component" value="Unassembled WGS sequence"/>
</dbReference>
<accession>A0A285INI4</accession>